<dbReference type="SMART" id="SM00692">
    <property type="entry name" value="DM3"/>
    <property type="match status" value="1"/>
</dbReference>
<evidence type="ECO:0000259" key="13">
    <source>
        <dbReference type="PROSITE" id="PS50950"/>
    </source>
</evidence>
<gene>
    <name evidence="14" type="ORF">FWK35_00031964</name>
</gene>
<keyword evidence="7" id="KW-0175">Coiled coil</keyword>
<dbReference type="SUPFAM" id="SSF57716">
    <property type="entry name" value="Glucocorticoid receptor-like (DNA-binding domain)"/>
    <property type="match status" value="1"/>
</dbReference>
<dbReference type="GO" id="GO:0008270">
    <property type="term" value="F:zinc ion binding"/>
    <property type="evidence" value="ECO:0007669"/>
    <property type="project" value="UniProtKB-KW"/>
</dbReference>
<keyword evidence="4 12" id="KW-0863">Zinc-finger</keyword>
<comment type="caution">
    <text evidence="14">The sequence shown here is derived from an EMBL/GenBank/DDBJ whole genome shotgun (WGS) entry which is preliminary data.</text>
</comment>
<evidence type="ECO:0000256" key="6">
    <source>
        <dbReference type="ARBA" id="ARBA00023015"/>
    </source>
</evidence>
<evidence type="ECO:0000256" key="4">
    <source>
        <dbReference type="ARBA" id="ARBA00022771"/>
    </source>
</evidence>
<dbReference type="EMBL" id="VUJU01008967">
    <property type="protein sequence ID" value="KAF0723555.1"/>
    <property type="molecule type" value="Genomic_DNA"/>
</dbReference>
<dbReference type="Pfam" id="PF05485">
    <property type="entry name" value="THAP"/>
    <property type="match status" value="1"/>
</dbReference>
<dbReference type="Proteomes" id="UP000478052">
    <property type="component" value="Unassembled WGS sequence"/>
</dbReference>
<dbReference type="SMART" id="SM00980">
    <property type="entry name" value="THAP"/>
    <property type="match status" value="1"/>
</dbReference>
<dbReference type="GO" id="GO:0005654">
    <property type="term" value="C:nucleoplasm"/>
    <property type="evidence" value="ECO:0007669"/>
    <property type="project" value="UniProtKB-SubCell"/>
</dbReference>
<evidence type="ECO:0000256" key="7">
    <source>
        <dbReference type="ARBA" id="ARBA00023054"/>
    </source>
</evidence>
<protein>
    <submittedName>
        <fullName evidence="14">THAP domain-containing protein 1-like</fullName>
    </submittedName>
</protein>
<dbReference type="PROSITE" id="PS50950">
    <property type="entry name" value="ZF_THAP"/>
    <property type="match status" value="1"/>
</dbReference>
<keyword evidence="9" id="KW-0804">Transcription</keyword>
<dbReference type="GO" id="GO:0043565">
    <property type="term" value="F:sequence-specific DNA binding"/>
    <property type="evidence" value="ECO:0007669"/>
    <property type="project" value="InterPro"/>
</dbReference>
<dbReference type="InterPro" id="IPR006612">
    <property type="entry name" value="THAP_Znf"/>
</dbReference>
<evidence type="ECO:0000256" key="12">
    <source>
        <dbReference type="PROSITE-ProRule" id="PRU00309"/>
    </source>
</evidence>
<evidence type="ECO:0000256" key="2">
    <source>
        <dbReference type="ARBA" id="ARBA00006177"/>
    </source>
</evidence>
<keyword evidence="15" id="KW-1185">Reference proteome</keyword>
<dbReference type="InterPro" id="IPR038441">
    <property type="entry name" value="THAP_Znf_sf"/>
</dbReference>
<sequence>MPSCFICGRSRNAKTKSENITFHRFPSKSFILQKWHAFIIGNNLKLENIKKNSLICSCHFIPESFIVYNKHRMLQTHAVPTIVIKRVKHAKITFPELKQETIQPTSSISSTSQLQTKKILVK</sequence>
<feature type="domain" description="THAP-type" evidence="13">
    <location>
        <begin position="1"/>
        <end position="83"/>
    </location>
</feature>
<keyword evidence="8 12" id="KW-0238">DNA-binding</keyword>
<name>A0A6G0W8N8_APHCR</name>
<proteinExistence type="inferred from homology"/>
<evidence type="ECO:0000256" key="10">
    <source>
        <dbReference type="ARBA" id="ARBA00023242"/>
    </source>
</evidence>
<dbReference type="AlphaFoldDB" id="A0A6G0W8N8"/>
<dbReference type="OrthoDB" id="6622826at2759"/>
<keyword evidence="5" id="KW-0862">Zinc</keyword>
<keyword evidence="10" id="KW-0539">Nucleus</keyword>
<dbReference type="InterPro" id="IPR026516">
    <property type="entry name" value="THAP1/10"/>
</dbReference>
<reference evidence="14 15" key="1">
    <citation type="submission" date="2019-08" db="EMBL/GenBank/DDBJ databases">
        <title>Whole genome of Aphis craccivora.</title>
        <authorList>
            <person name="Voronova N.V."/>
            <person name="Shulinski R.S."/>
            <person name="Bandarenka Y.V."/>
            <person name="Zhorov D.G."/>
            <person name="Warner D."/>
        </authorList>
    </citation>
    <scope>NUCLEOTIDE SEQUENCE [LARGE SCALE GENOMIC DNA]</scope>
    <source>
        <strain evidence="14">180601</strain>
        <tissue evidence="14">Whole Body</tissue>
    </source>
</reference>
<evidence type="ECO:0000256" key="8">
    <source>
        <dbReference type="ARBA" id="ARBA00023125"/>
    </source>
</evidence>
<dbReference type="PANTHER" id="PTHR46600">
    <property type="entry name" value="THAP DOMAIN-CONTAINING"/>
    <property type="match status" value="1"/>
</dbReference>
<evidence type="ECO:0000256" key="11">
    <source>
        <dbReference type="ARBA" id="ARBA00023306"/>
    </source>
</evidence>
<evidence type="ECO:0000256" key="9">
    <source>
        <dbReference type="ARBA" id="ARBA00023163"/>
    </source>
</evidence>
<feature type="non-terminal residue" evidence="14">
    <location>
        <position position="122"/>
    </location>
</feature>
<evidence type="ECO:0000256" key="3">
    <source>
        <dbReference type="ARBA" id="ARBA00022723"/>
    </source>
</evidence>
<evidence type="ECO:0000313" key="15">
    <source>
        <dbReference type="Proteomes" id="UP000478052"/>
    </source>
</evidence>
<dbReference type="PANTHER" id="PTHR46600:SF1">
    <property type="entry name" value="THAP DOMAIN-CONTAINING PROTEIN 1"/>
    <property type="match status" value="1"/>
</dbReference>
<keyword evidence="6" id="KW-0805">Transcription regulation</keyword>
<accession>A0A6G0W8N8</accession>
<keyword evidence="3" id="KW-0479">Metal-binding</keyword>
<organism evidence="14 15">
    <name type="scientific">Aphis craccivora</name>
    <name type="common">Cowpea aphid</name>
    <dbReference type="NCBI Taxonomy" id="307492"/>
    <lineage>
        <taxon>Eukaryota</taxon>
        <taxon>Metazoa</taxon>
        <taxon>Ecdysozoa</taxon>
        <taxon>Arthropoda</taxon>
        <taxon>Hexapoda</taxon>
        <taxon>Insecta</taxon>
        <taxon>Pterygota</taxon>
        <taxon>Neoptera</taxon>
        <taxon>Paraneoptera</taxon>
        <taxon>Hemiptera</taxon>
        <taxon>Sternorrhyncha</taxon>
        <taxon>Aphidomorpha</taxon>
        <taxon>Aphidoidea</taxon>
        <taxon>Aphididae</taxon>
        <taxon>Aphidini</taxon>
        <taxon>Aphis</taxon>
        <taxon>Aphis</taxon>
    </lineage>
</organism>
<comment type="similarity">
    <text evidence="2">Belongs to the THAP1 family.</text>
</comment>
<comment type="subcellular location">
    <subcellularLocation>
        <location evidence="1">Nucleus</location>
        <location evidence="1">Nucleoplasm</location>
    </subcellularLocation>
</comment>
<keyword evidence="11" id="KW-0131">Cell cycle</keyword>
<evidence type="ECO:0000313" key="14">
    <source>
        <dbReference type="EMBL" id="KAF0723555.1"/>
    </source>
</evidence>
<dbReference type="Gene3D" id="6.20.210.20">
    <property type="entry name" value="THAP domain"/>
    <property type="match status" value="1"/>
</dbReference>
<evidence type="ECO:0000256" key="5">
    <source>
        <dbReference type="ARBA" id="ARBA00022833"/>
    </source>
</evidence>
<evidence type="ECO:0000256" key="1">
    <source>
        <dbReference type="ARBA" id="ARBA00004642"/>
    </source>
</evidence>